<dbReference type="Gene3D" id="3.40.50.300">
    <property type="entry name" value="P-loop containing nucleotide triphosphate hydrolases"/>
    <property type="match status" value="1"/>
</dbReference>
<sequence length="851" mass="94645">MPSPPTCVDEYALGWISAIQTEYVIACELLEEEYDPLSLDLPNDNNAYTLGRIASHNVVLACLPKGRYGLTSATSVAKDMLRTFPCLRFGLMVGIGGGAPTKTNDIRLGDIVVSTPSGGSAGVIHYEYGKAIQDKAFLRTGSLSAPPPPPLLLAAIQQLSSLHLRRGHQIAKTIRGAVDANSRLQKYLRPSLATDVLFKASFVHADQSRRCTEICDVPDKMVDRSPREADQDDPGIHYGLIASADRLMKDAHARDALADTENILCFEMEAAGLMDNFPCIVIRGICDYSDTHKNDDWQGYAAATAAAYARELLMTIPSIRLKNSPTYVLSEQITELPTRVHIDARLPKGSVGTLRIPFARAYRSADTKSPAAIFTVPFERDPLFVPRDEISAAIDLRLEETHRAILYGLGGTGKSQIAIEFAYQYRHTHTSSSVFWLHAATPTRIIDGCQEIARRLRLPGSNDPSKDMYRSLARWLEDEVNGPWLLIIDGADDDMVLGQDLLQGSKPDRLLAKKTLIDFIPRRLDSLHLLLFTTRSRDIADSVVSTGSPIHIGPFTTEEGRLLLLRRLETGLQSPSVEVVDQTLETLGNIPLAITQAAAFVNRNGGSLQQHLFAFRHSEGDRRLQLSIELQDPRRERGVPNSIFRTWKLSFDQIREHDAEAADLLSLMSVLDGQSIPETLIKNDQIADTAWRHSLGTILGYSLASQGPERTMTMHPLVQMCVRYWLEHENRIAKYVEKVIHALASKFPTGTFENQAVCQTLWPQAETALRYQSTCDESGAALLHKIAWFEWTYGYFEQAENHIRKSYDVRRQLLGENSTESLSTLSLTAIILQARGKYAAAEEMQQKVLEG</sequence>
<dbReference type="PANTHER" id="PTHR46082:SF11">
    <property type="entry name" value="AAA+ ATPASE DOMAIN-CONTAINING PROTEIN-RELATED"/>
    <property type="match status" value="1"/>
</dbReference>
<dbReference type="Gene3D" id="3.40.50.1580">
    <property type="entry name" value="Nucleoside phosphorylase domain"/>
    <property type="match status" value="1"/>
</dbReference>
<dbReference type="InterPro" id="IPR011990">
    <property type="entry name" value="TPR-like_helical_dom_sf"/>
</dbReference>
<dbReference type="InterPro" id="IPR027417">
    <property type="entry name" value="P-loop_NTPase"/>
</dbReference>
<protein>
    <recommendedName>
        <fullName evidence="3">Nucleoside phosphorylase domain-containing protein</fullName>
    </recommendedName>
</protein>
<dbReference type="AlphaFoldDB" id="A0AA38XBP0"/>
<dbReference type="SUPFAM" id="SSF52540">
    <property type="entry name" value="P-loop containing nucleoside triphosphate hydrolases"/>
    <property type="match status" value="1"/>
</dbReference>
<dbReference type="PANTHER" id="PTHR46082">
    <property type="entry name" value="ATP/GTP-BINDING PROTEIN-RELATED"/>
    <property type="match status" value="1"/>
</dbReference>
<dbReference type="SUPFAM" id="SSF48452">
    <property type="entry name" value="TPR-like"/>
    <property type="match status" value="1"/>
</dbReference>
<dbReference type="Proteomes" id="UP001172673">
    <property type="component" value="Unassembled WGS sequence"/>
</dbReference>
<reference evidence="1" key="1">
    <citation type="submission" date="2022-10" db="EMBL/GenBank/DDBJ databases">
        <title>Culturing micro-colonial fungi from biological soil crusts in the Mojave desert and describing Neophaeococcomyces mojavensis, and introducing the new genera and species Taxawa tesnikishii.</title>
        <authorList>
            <person name="Kurbessoian T."/>
            <person name="Stajich J.E."/>
        </authorList>
    </citation>
    <scope>NUCLEOTIDE SEQUENCE</scope>
    <source>
        <strain evidence="1">TK_41</strain>
    </source>
</reference>
<evidence type="ECO:0000313" key="1">
    <source>
        <dbReference type="EMBL" id="KAJ9610503.1"/>
    </source>
</evidence>
<dbReference type="GO" id="GO:0009116">
    <property type="term" value="P:nucleoside metabolic process"/>
    <property type="evidence" value="ECO:0007669"/>
    <property type="project" value="InterPro"/>
</dbReference>
<gene>
    <name evidence="1" type="ORF">H2200_005280</name>
</gene>
<evidence type="ECO:0008006" key="3">
    <source>
        <dbReference type="Google" id="ProtNLM"/>
    </source>
</evidence>
<name>A0AA38XBP0_9EURO</name>
<keyword evidence="2" id="KW-1185">Reference proteome</keyword>
<organism evidence="1 2">
    <name type="scientific">Cladophialophora chaetospira</name>
    <dbReference type="NCBI Taxonomy" id="386627"/>
    <lineage>
        <taxon>Eukaryota</taxon>
        <taxon>Fungi</taxon>
        <taxon>Dikarya</taxon>
        <taxon>Ascomycota</taxon>
        <taxon>Pezizomycotina</taxon>
        <taxon>Eurotiomycetes</taxon>
        <taxon>Chaetothyriomycetidae</taxon>
        <taxon>Chaetothyriales</taxon>
        <taxon>Herpotrichiellaceae</taxon>
        <taxon>Cladophialophora</taxon>
    </lineage>
</organism>
<dbReference type="SUPFAM" id="SSF53167">
    <property type="entry name" value="Purine and uridine phosphorylases"/>
    <property type="match status" value="1"/>
</dbReference>
<evidence type="ECO:0000313" key="2">
    <source>
        <dbReference type="Proteomes" id="UP001172673"/>
    </source>
</evidence>
<proteinExistence type="predicted"/>
<dbReference type="InterPro" id="IPR053137">
    <property type="entry name" value="NLR-like"/>
</dbReference>
<accession>A0AA38XBP0</accession>
<dbReference type="Gene3D" id="1.25.40.10">
    <property type="entry name" value="Tetratricopeptide repeat domain"/>
    <property type="match status" value="1"/>
</dbReference>
<comment type="caution">
    <text evidence="1">The sequence shown here is derived from an EMBL/GenBank/DDBJ whole genome shotgun (WGS) entry which is preliminary data.</text>
</comment>
<dbReference type="EMBL" id="JAPDRK010000007">
    <property type="protein sequence ID" value="KAJ9610503.1"/>
    <property type="molecule type" value="Genomic_DNA"/>
</dbReference>
<dbReference type="InterPro" id="IPR035994">
    <property type="entry name" value="Nucleoside_phosphorylase_sf"/>
</dbReference>
<dbReference type="Pfam" id="PF13424">
    <property type="entry name" value="TPR_12"/>
    <property type="match status" value="1"/>
</dbReference>
<dbReference type="GO" id="GO:0003824">
    <property type="term" value="F:catalytic activity"/>
    <property type="evidence" value="ECO:0007669"/>
    <property type="project" value="InterPro"/>
</dbReference>